<dbReference type="KEGG" id="mcad:Pan265_00260"/>
<reference evidence="4 5" key="1">
    <citation type="submission" date="2019-02" db="EMBL/GenBank/DDBJ databases">
        <title>Deep-cultivation of Planctomycetes and their phenomic and genomic characterization uncovers novel biology.</title>
        <authorList>
            <person name="Wiegand S."/>
            <person name="Jogler M."/>
            <person name="Boedeker C."/>
            <person name="Pinto D."/>
            <person name="Vollmers J."/>
            <person name="Rivas-Marin E."/>
            <person name="Kohn T."/>
            <person name="Peeters S.H."/>
            <person name="Heuer A."/>
            <person name="Rast P."/>
            <person name="Oberbeckmann S."/>
            <person name="Bunk B."/>
            <person name="Jeske O."/>
            <person name="Meyerdierks A."/>
            <person name="Storesund J.E."/>
            <person name="Kallscheuer N."/>
            <person name="Luecker S."/>
            <person name="Lage O.M."/>
            <person name="Pohl T."/>
            <person name="Merkel B.J."/>
            <person name="Hornburger P."/>
            <person name="Mueller R.-W."/>
            <person name="Bruemmer F."/>
            <person name="Labrenz M."/>
            <person name="Spormann A.M."/>
            <person name="Op den Camp H."/>
            <person name="Overmann J."/>
            <person name="Amann R."/>
            <person name="Jetten M.S.M."/>
            <person name="Mascher T."/>
            <person name="Medema M.H."/>
            <person name="Devos D.P."/>
            <person name="Kaster A.-K."/>
            <person name="Ovreas L."/>
            <person name="Rohde M."/>
            <person name="Galperin M.Y."/>
            <person name="Jogler C."/>
        </authorList>
    </citation>
    <scope>NUCLEOTIDE SEQUENCE [LARGE SCALE GENOMIC DNA]</scope>
    <source>
        <strain evidence="4 5">Pan265</strain>
    </source>
</reference>
<dbReference type="GO" id="GO:0071111">
    <property type="term" value="F:cyclic-guanylate-specific phosphodiesterase activity"/>
    <property type="evidence" value="ECO:0007669"/>
    <property type="project" value="UniProtKB-EC"/>
</dbReference>
<dbReference type="InterPro" id="IPR029016">
    <property type="entry name" value="GAF-like_dom_sf"/>
</dbReference>
<dbReference type="SMART" id="SM00471">
    <property type="entry name" value="HDc"/>
    <property type="match status" value="1"/>
</dbReference>
<dbReference type="Gene3D" id="1.10.3210.10">
    <property type="entry name" value="Hypothetical protein af1432"/>
    <property type="match status" value="1"/>
</dbReference>
<name>A0A518BTA5_9BACT</name>
<feature type="domain" description="HD-GYP" evidence="3">
    <location>
        <begin position="301"/>
        <end position="496"/>
    </location>
</feature>
<dbReference type="EMBL" id="CP036280">
    <property type="protein sequence ID" value="QDU70204.1"/>
    <property type="molecule type" value="Genomic_DNA"/>
</dbReference>
<dbReference type="InterPro" id="IPR037522">
    <property type="entry name" value="HD_GYP_dom"/>
</dbReference>
<dbReference type="Proteomes" id="UP000320386">
    <property type="component" value="Chromosome"/>
</dbReference>
<dbReference type="EC" id="3.1.4.52" evidence="4"/>
<proteinExistence type="predicted"/>
<evidence type="ECO:0000313" key="4">
    <source>
        <dbReference type="EMBL" id="QDU70204.1"/>
    </source>
</evidence>
<dbReference type="SUPFAM" id="SSF55781">
    <property type="entry name" value="GAF domain-like"/>
    <property type="match status" value="1"/>
</dbReference>
<dbReference type="OrthoDB" id="9804747at2"/>
<dbReference type="Pfam" id="PF13487">
    <property type="entry name" value="HD_5"/>
    <property type="match status" value="1"/>
</dbReference>
<keyword evidence="5" id="KW-1185">Reference proteome</keyword>
<dbReference type="RefSeq" id="WP_145444187.1">
    <property type="nucleotide sequence ID" value="NZ_CP036280.1"/>
</dbReference>
<dbReference type="SUPFAM" id="SSF109604">
    <property type="entry name" value="HD-domain/PDEase-like"/>
    <property type="match status" value="1"/>
</dbReference>
<gene>
    <name evidence="4" type="primary">rpfG_1</name>
    <name evidence="4" type="ORF">Pan265_00260</name>
</gene>
<dbReference type="InterPro" id="IPR006674">
    <property type="entry name" value="HD_domain"/>
</dbReference>
<dbReference type="CDD" id="cd00077">
    <property type="entry name" value="HDc"/>
    <property type="match status" value="1"/>
</dbReference>
<feature type="coiled-coil region" evidence="1">
    <location>
        <begin position="151"/>
        <end position="178"/>
    </location>
</feature>
<dbReference type="PANTHER" id="PTHR43155">
    <property type="entry name" value="CYCLIC DI-GMP PHOSPHODIESTERASE PA4108-RELATED"/>
    <property type="match status" value="1"/>
</dbReference>
<evidence type="ECO:0000256" key="1">
    <source>
        <dbReference type="SAM" id="Coils"/>
    </source>
</evidence>
<dbReference type="InterPro" id="IPR003607">
    <property type="entry name" value="HD/PDEase_dom"/>
</dbReference>
<dbReference type="PROSITE" id="PS51832">
    <property type="entry name" value="HD_GYP"/>
    <property type="match status" value="1"/>
</dbReference>
<dbReference type="PROSITE" id="PS51831">
    <property type="entry name" value="HD"/>
    <property type="match status" value="1"/>
</dbReference>
<evidence type="ECO:0000259" key="2">
    <source>
        <dbReference type="PROSITE" id="PS51831"/>
    </source>
</evidence>
<protein>
    <submittedName>
        <fullName evidence="4">Cyclic di-GMP phosphodiesterase response regulator RpfG</fullName>
        <ecNumber evidence="4">3.1.4.52</ecNumber>
    </submittedName>
</protein>
<evidence type="ECO:0000313" key="5">
    <source>
        <dbReference type="Proteomes" id="UP000320386"/>
    </source>
</evidence>
<organism evidence="4 5">
    <name type="scientific">Mucisphaera calidilacus</name>
    <dbReference type="NCBI Taxonomy" id="2527982"/>
    <lineage>
        <taxon>Bacteria</taxon>
        <taxon>Pseudomonadati</taxon>
        <taxon>Planctomycetota</taxon>
        <taxon>Phycisphaerae</taxon>
        <taxon>Phycisphaerales</taxon>
        <taxon>Phycisphaeraceae</taxon>
        <taxon>Mucisphaera</taxon>
    </lineage>
</organism>
<feature type="domain" description="HD" evidence="2">
    <location>
        <begin position="323"/>
        <end position="445"/>
    </location>
</feature>
<dbReference type="Gene3D" id="3.30.450.40">
    <property type="match status" value="1"/>
</dbReference>
<keyword evidence="4" id="KW-0378">Hydrolase</keyword>
<accession>A0A518BTA5</accession>
<evidence type="ECO:0000259" key="3">
    <source>
        <dbReference type="PROSITE" id="PS51832"/>
    </source>
</evidence>
<dbReference type="PANTHER" id="PTHR43155:SF2">
    <property type="entry name" value="CYCLIC DI-GMP PHOSPHODIESTERASE PA4108"/>
    <property type="match status" value="1"/>
</dbReference>
<dbReference type="AlphaFoldDB" id="A0A518BTA5"/>
<sequence length="500" mass="55690">MSTPAPNDRQPYVATTRERLRRLGIPVVDLAIDGHTVTHAIDCPVSSTTLDHLLAASVIRELTETPLRFCPITDTLYAINISPEQPTDTLAVALISHGDHASTRSEAHRIEQLLRWWSEDTQQLEVARHTAQQNGHELALAYEELSLIDHLTQHSELRESTENRLDEAVQDLREVARLRFLALHLADDRPRLNVLRGKTFFPEDSVTSIRSIRAAGDWLLARLGNTPGVTRFAPELHEGLSALGTEILAMKIRHRDQVLGVLYGADRFDGQPFDATDMARFESLGTSISVFLNNALLFTEMHGLFVGTLSALSTAIDAKDAYTHGHSQRVASLTRQLARAAGFGVVDTERLYRSALVHDLGKIGVPEAILTKEGKLTREEFDAIKRHPQIGARILRDIESMTELIPGVLSHHERWSGGGYPQGIAGRAIPFEGRVIALADSYDAMRSKRSYRDAMPHEQAMEEVRRGRGTQFEPELADAFLTLDFDAYNDPQQDSTRRAA</sequence>
<keyword evidence="1" id="KW-0175">Coiled coil</keyword>